<protein>
    <submittedName>
        <fullName evidence="2">Uncharacterized protein</fullName>
    </submittedName>
</protein>
<dbReference type="AlphaFoldDB" id="C9Z2F0"/>
<name>C9Z2F0_STRSW</name>
<proteinExistence type="predicted"/>
<gene>
    <name evidence="2" type="ordered locus">SCAB_40911</name>
</gene>
<sequence>MWVCPRERTALARWRGAEGTCRDEPVVVQRPEPEHEAPAVEVSGHGVEM</sequence>
<dbReference type="KEGG" id="scb:SCAB_40911"/>
<evidence type="ECO:0000313" key="2">
    <source>
        <dbReference type="EMBL" id="CBG71164.1"/>
    </source>
</evidence>
<evidence type="ECO:0000256" key="1">
    <source>
        <dbReference type="SAM" id="MobiDB-lite"/>
    </source>
</evidence>
<dbReference type="Proteomes" id="UP000001444">
    <property type="component" value="Chromosome"/>
</dbReference>
<reference evidence="2 3" key="1">
    <citation type="journal article" date="2010" name="Mol. Plant Microbe Interact.">
        <title>Streptomyces scabies 87-22 contains a coronafacic acid-like biosynthetic cluster that contributes to plant-microbe interactions.</title>
        <authorList>
            <person name="Bignell D.R."/>
            <person name="Seipke R.F."/>
            <person name="Huguet-Tapia J.C."/>
            <person name="Chambers A.H."/>
            <person name="Parry R.J."/>
            <person name="Loria R."/>
        </authorList>
    </citation>
    <scope>NUCLEOTIDE SEQUENCE [LARGE SCALE GENOMIC DNA]</scope>
    <source>
        <strain evidence="2 3">87.22</strain>
    </source>
</reference>
<dbReference type="HOGENOM" id="CLU_3141418_0_0_11"/>
<accession>C9Z2F0</accession>
<evidence type="ECO:0000313" key="3">
    <source>
        <dbReference type="Proteomes" id="UP000001444"/>
    </source>
</evidence>
<organism evidence="2 3">
    <name type="scientific">Streptomyces scabiei (strain 87.22)</name>
    <dbReference type="NCBI Taxonomy" id="680198"/>
    <lineage>
        <taxon>Bacteria</taxon>
        <taxon>Bacillati</taxon>
        <taxon>Actinomycetota</taxon>
        <taxon>Actinomycetes</taxon>
        <taxon>Kitasatosporales</taxon>
        <taxon>Streptomycetaceae</taxon>
        <taxon>Streptomyces</taxon>
    </lineage>
</organism>
<keyword evidence="3" id="KW-1185">Reference proteome</keyword>
<feature type="region of interest" description="Disordered" evidence="1">
    <location>
        <begin position="29"/>
        <end position="49"/>
    </location>
</feature>
<feature type="compositionally biased region" description="Basic and acidic residues" evidence="1">
    <location>
        <begin position="29"/>
        <end position="38"/>
    </location>
</feature>
<dbReference type="EMBL" id="FN554889">
    <property type="protein sequence ID" value="CBG71164.1"/>
    <property type="molecule type" value="Genomic_DNA"/>
</dbReference>